<gene>
    <name evidence="2" type="ORF">MCOL2_19409</name>
</gene>
<sequence>MADYLVIVESPAKAKTIEKYLGKKFQVKASMGHVRDLPKSQMGVDVEHDFEPRYITIRGKGPVLKELKQAAKKAKKSLSCSRSRP</sequence>
<comment type="caution">
    <text evidence="2">The sequence shown here is derived from an EMBL/GenBank/DDBJ whole genome shotgun (WGS) entry which is preliminary data.</text>
</comment>
<protein>
    <submittedName>
        <fullName evidence="2">DNA topoisomerase I</fullName>
        <ecNumber evidence="2">5.99.1.2</ecNumber>
    </submittedName>
</protein>
<dbReference type="PATRIC" id="fig|1265822.4.peg.3966"/>
<evidence type="ECO:0000313" key="2">
    <source>
        <dbReference type="EMBL" id="EUJ45047.1"/>
    </source>
</evidence>
<dbReference type="PANTHER" id="PTHR42785:SF1">
    <property type="entry name" value="DNA TOPOISOMERASE"/>
    <property type="match status" value="1"/>
</dbReference>
<dbReference type="EMBL" id="AODM01000080">
    <property type="protein sequence ID" value="EUJ45047.1"/>
    <property type="molecule type" value="Genomic_DNA"/>
</dbReference>
<dbReference type="GO" id="GO:0006265">
    <property type="term" value="P:DNA topological change"/>
    <property type="evidence" value="ECO:0007669"/>
    <property type="project" value="InterPro"/>
</dbReference>
<dbReference type="InterPro" id="IPR023405">
    <property type="entry name" value="Topo_IA_core_domain"/>
</dbReference>
<dbReference type="AlphaFoldDB" id="W7D7N0"/>
<dbReference type="PROSITE" id="PS50880">
    <property type="entry name" value="TOPRIM"/>
    <property type="match status" value="1"/>
</dbReference>
<dbReference type="GO" id="GO:0003917">
    <property type="term" value="F:DNA topoisomerase type I (single strand cut, ATP-independent) activity"/>
    <property type="evidence" value="ECO:0007669"/>
    <property type="project" value="InterPro"/>
</dbReference>
<dbReference type="InterPro" id="IPR006171">
    <property type="entry name" value="TOPRIM_dom"/>
</dbReference>
<dbReference type="PANTHER" id="PTHR42785">
    <property type="entry name" value="DNA TOPOISOMERASE, TYPE IA, CORE"/>
    <property type="match status" value="1"/>
</dbReference>
<dbReference type="EC" id="5.99.1.2" evidence="2"/>
<name>W7D7N0_9LIST</name>
<dbReference type="Proteomes" id="UP000019241">
    <property type="component" value="Unassembled WGS sequence"/>
</dbReference>
<feature type="domain" description="Toprim" evidence="1">
    <location>
        <begin position="3"/>
        <end position="85"/>
    </location>
</feature>
<dbReference type="SUPFAM" id="SSF56712">
    <property type="entry name" value="Prokaryotic type I DNA topoisomerase"/>
    <property type="match status" value="1"/>
</dbReference>
<evidence type="ECO:0000259" key="1">
    <source>
        <dbReference type="PROSITE" id="PS50880"/>
    </source>
</evidence>
<keyword evidence="2" id="KW-0413">Isomerase</keyword>
<proteinExistence type="predicted"/>
<dbReference type="GO" id="GO:0003677">
    <property type="term" value="F:DNA binding"/>
    <property type="evidence" value="ECO:0007669"/>
    <property type="project" value="InterPro"/>
</dbReference>
<dbReference type="SMART" id="SM00493">
    <property type="entry name" value="TOPRIM"/>
    <property type="match status" value="1"/>
</dbReference>
<dbReference type="InterPro" id="IPR000380">
    <property type="entry name" value="Topo_IA"/>
</dbReference>
<reference evidence="2 3" key="1">
    <citation type="submission" date="2012-12" db="EMBL/GenBank/DDBJ databases">
        <title>Novel taxa of Listeriaceae from agricultural environments in the United States.</title>
        <authorList>
            <person name="den Bakker H.C."/>
            <person name="Allred A."/>
            <person name="Warchocki S."/>
            <person name="Wright E.M."/>
            <person name="Burrell A."/>
            <person name="Nightingale K.K."/>
            <person name="Kephart D."/>
            <person name="Wiedmann M."/>
        </authorList>
    </citation>
    <scope>NUCLEOTIDE SEQUENCE [LARGE SCALE GENOMIC DNA]</scope>
    <source>
        <strain evidence="2 3">FSL S10-1203</strain>
    </source>
</reference>
<accession>W7D7N0</accession>
<dbReference type="Pfam" id="PF01751">
    <property type="entry name" value="Toprim"/>
    <property type="match status" value="1"/>
</dbReference>
<organism evidence="2 3">
    <name type="scientific">Listeria fleischmannii FSL S10-1203</name>
    <dbReference type="NCBI Taxonomy" id="1265822"/>
    <lineage>
        <taxon>Bacteria</taxon>
        <taxon>Bacillati</taxon>
        <taxon>Bacillota</taxon>
        <taxon>Bacilli</taxon>
        <taxon>Bacillales</taxon>
        <taxon>Listeriaceae</taxon>
        <taxon>Listeria</taxon>
    </lineage>
</organism>
<dbReference type="Gene3D" id="3.40.50.140">
    <property type="match status" value="1"/>
</dbReference>
<evidence type="ECO:0000313" key="3">
    <source>
        <dbReference type="Proteomes" id="UP000019241"/>
    </source>
</evidence>